<dbReference type="PROSITE" id="PS50005">
    <property type="entry name" value="TPR"/>
    <property type="match status" value="1"/>
</dbReference>
<dbReference type="EMBL" id="OOIP01000001">
    <property type="protein sequence ID" value="SPO34605.1"/>
    <property type="molecule type" value="Genomic_DNA"/>
</dbReference>
<dbReference type="OrthoDB" id="10248520at2759"/>
<feature type="region of interest" description="Disordered" evidence="4">
    <location>
        <begin position="203"/>
        <end position="229"/>
    </location>
</feature>
<gene>
    <name evidence="5" type="ORF">PSFLO_00076</name>
</gene>
<dbReference type="PANTHER" id="PTHR12558:SF13">
    <property type="entry name" value="CELL DIVISION CYCLE PROTEIN 27 HOMOLOG"/>
    <property type="match status" value="1"/>
</dbReference>
<feature type="compositionally biased region" description="Low complexity" evidence="4">
    <location>
        <begin position="376"/>
        <end position="388"/>
    </location>
</feature>
<feature type="region of interest" description="Disordered" evidence="4">
    <location>
        <begin position="307"/>
        <end position="576"/>
    </location>
</feature>
<feature type="compositionally biased region" description="Polar residues" evidence="4">
    <location>
        <begin position="412"/>
        <end position="435"/>
    </location>
</feature>
<dbReference type="GO" id="GO:0031145">
    <property type="term" value="P:anaphase-promoting complex-dependent catabolic process"/>
    <property type="evidence" value="ECO:0007669"/>
    <property type="project" value="TreeGrafter"/>
</dbReference>
<dbReference type="GO" id="GO:0005737">
    <property type="term" value="C:cytoplasm"/>
    <property type="evidence" value="ECO:0007669"/>
    <property type="project" value="TreeGrafter"/>
</dbReference>
<dbReference type="Pfam" id="PF13181">
    <property type="entry name" value="TPR_8"/>
    <property type="match status" value="2"/>
</dbReference>
<feature type="compositionally biased region" description="Polar residues" evidence="4">
    <location>
        <begin position="451"/>
        <end position="483"/>
    </location>
</feature>
<dbReference type="GO" id="GO:0016567">
    <property type="term" value="P:protein ubiquitination"/>
    <property type="evidence" value="ECO:0007669"/>
    <property type="project" value="TreeGrafter"/>
</dbReference>
<dbReference type="AlphaFoldDB" id="A0A5C3ESC4"/>
<feature type="compositionally biased region" description="Low complexity" evidence="4">
    <location>
        <begin position="7"/>
        <end position="24"/>
    </location>
</feature>
<proteinExistence type="inferred from homology"/>
<dbReference type="SMART" id="SM00028">
    <property type="entry name" value="TPR"/>
    <property type="match status" value="6"/>
</dbReference>
<sequence>MAPAQPPSSSSSAAIAATSSAIEPAARRHDPTSSSPPNNDDPAAAVPAVHHILLRENVVASTHHVAARLLAIAESFLFLRDGSRPLDPITWENDLCSATFYATFALCVDPASLRARRILAKCARLGGFNVVLPFSPSGSSASATVTPCHLNSSDPNDRAGAQAAIYILQQGPAATYTDPGCAREYREACHTLGRSSDASHATSAIASSSALGKRKAQGTTSDPEPHQPPQLVSIEARYESQIKTDLAFEHARCHRPAEAAATFREALQNDPWNWRALTGLCDLGTDNAFDGLLSVQHVAERYAERSQALCSPTAAPSTVLSDGEESAATSTTSARPKAGEDNSNKKAKVSDEGSSDAPEPSKIVTRASSVPRPTRAAAAGAPQAAKTASSSGDARRANGPSSDAATRPGPNPTNSRALSNARAITNQQLVASQVSQDEKPALRGVSRSRITRTTANPAISRSTGMQLRSSNARPGINGRSTTRSAAPSQASSVASATSTSTSRSANSNVSSHSGISGRRTPATSNGTAADSTSSRSVASARNASSGAAAGKAAVPASRTTAASRWATQTGNAAGARVPASAATRRAAAVEEAAQREAARLRAELAERQRIAALETARELAKWLAADLVIFGLLKQLGEAYRHLRRLDGESAVAVLVSEPRGPGAAKVAKAREAATAGGPDAVDTAKGLEGSMVATESLASSWRNTVVYQCLLGRAYNELAQYAKAETHLGLARKLNPYLLAHMDIFSLVLFQLNREVALGGLAQEMTLIEPRSAATQIVVGNAFALQRENQTALVCFQRAAAMAPDYAYAYTLAGHEAYDLGHHDQAIAYFRSGIRCDRRHWNAWAGLGRVFLAIGGHELPACQSLQQAISINPKNHVLWDLVGWTYAQIGKRRSALEAYDKAIALAPRLAVLTYLRRSELLAHEGDDEAAHGDLVSAFELAPEEATVHLLLAQSYMRMGDGSFCELEEAGGATGSGARGAGAGGGTIKASGQMRLPAQFQAEITHHLAVAVDLDPGLLKVVKALGEGWRTNPGNRIAMNPADLSNASAYEDRYMDYSDVSGEVLEDVGEQEGGVEDDDDDDEDVEEVDEEDDGEDYEGEGELLDDVGEASGAAAVAHHYHHHHR</sequence>
<dbReference type="Gene3D" id="1.25.40.10">
    <property type="entry name" value="Tetratricopeptide repeat domain"/>
    <property type="match status" value="4"/>
</dbReference>
<dbReference type="InterPro" id="IPR011990">
    <property type="entry name" value="TPR-like_helical_dom_sf"/>
</dbReference>
<dbReference type="GO" id="GO:0051301">
    <property type="term" value="P:cell division"/>
    <property type="evidence" value="ECO:0007669"/>
    <property type="project" value="TreeGrafter"/>
</dbReference>
<feature type="compositionally biased region" description="Low complexity" evidence="4">
    <location>
        <begin position="527"/>
        <end position="576"/>
    </location>
</feature>
<evidence type="ECO:0000256" key="2">
    <source>
        <dbReference type="ARBA" id="ARBA00038210"/>
    </source>
</evidence>
<protein>
    <submittedName>
        <fullName evidence="5">Uncharacterized protein</fullName>
    </submittedName>
</protein>
<keyword evidence="6" id="KW-1185">Reference proteome</keyword>
<name>A0A5C3ESC4_9BASI</name>
<dbReference type="GO" id="GO:0005680">
    <property type="term" value="C:anaphase-promoting complex"/>
    <property type="evidence" value="ECO:0007669"/>
    <property type="project" value="TreeGrafter"/>
</dbReference>
<comment type="similarity">
    <text evidence="2">Belongs to the APC3/CDC27 family.</text>
</comment>
<evidence type="ECO:0000256" key="4">
    <source>
        <dbReference type="SAM" id="MobiDB-lite"/>
    </source>
</evidence>
<feature type="compositionally biased region" description="Basic and acidic residues" evidence="4">
    <location>
        <begin position="337"/>
        <end position="351"/>
    </location>
</feature>
<evidence type="ECO:0000313" key="5">
    <source>
        <dbReference type="EMBL" id="SPO34605.1"/>
    </source>
</evidence>
<dbReference type="PANTHER" id="PTHR12558">
    <property type="entry name" value="CELL DIVISION CYCLE 16,23,27"/>
    <property type="match status" value="1"/>
</dbReference>
<evidence type="ECO:0000256" key="3">
    <source>
        <dbReference type="PROSITE-ProRule" id="PRU00339"/>
    </source>
</evidence>
<dbReference type="InterPro" id="IPR019734">
    <property type="entry name" value="TPR_rpt"/>
</dbReference>
<evidence type="ECO:0000256" key="1">
    <source>
        <dbReference type="ARBA" id="ARBA00022803"/>
    </source>
</evidence>
<feature type="compositionally biased region" description="Low complexity" evidence="4">
    <location>
        <begin position="484"/>
        <end position="513"/>
    </location>
</feature>
<dbReference type="SUPFAM" id="SSF48452">
    <property type="entry name" value="TPR-like"/>
    <property type="match status" value="2"/>
</dbReference>
<reference evidence="5 6" key="1">
    <citation type="submission" date="2018-03" db="EMBL/GenBank/DDBJ databases">
        <authorList>
            <person name="Guldener U."/>
        </authorList>
    </citation>
    <scope>NUCLEOTIDE SEQUENCE [LARGE SCALE GENOMIC DNA]</scope>
    <source>
        <strain evidence="5 6">DAOM196992</strain>
    </source>
</reference>
<evidence type="ECO:0000313" key="6">
    <source>
        <dbReference type="Proteomes" id="UP000323386"/>
    </source>
</evidence>
<keyword evidence="1 3" id="KW-0802">TPR repeat</keyword>
<organism evidence="5 6">
    <name type="scientific">Pseudozyma flocculosa</name>
    <dbReference type="NCBI Taxonomy" id="84751"/>
    <lineage>
        <taxon>Eukaryota</taxon>
        <taxon>Fungi</taxon>
        <taxon>Dikarya</taxon>
        <taxon>Basidiomycota</taxon>
        <taxon>Ustilaginomycotina</taxon>
        <taxon>Ustilaginomycetes</taxon>
        <taxon>Ustilaginales</taxon>
        <taxon>Ustilaginaceae</taxon>
        <taxon>Pseudozyma</taxon>
    </lineage>
</organism>
<dbReference type="Proteomes" id="UP000323386">
    <property type="component" value="Unassembled WGS sequence"/>
</dbReference>
<feature type="compositionally biased region" description="Polar residues" evidence="4">
    <location>
        <begin position="308"/>
        <end position="320"/>
    </location>
</feature>
<dbReference type="GO" id="GO:0007091">
    <property type="term" value="P:metaphase/anaphase transition of mitotic cell cycle"/>
    <property type="evidence" value="ECO:0007669"/>
    <property type="project" value="TreeGrafter"/>
</dbReference>
<feature type="compositionally biased region" description="Acidic residues" evidence="4">
    <location>
        <begin position="1069"/>
        <end position="1108"/>
    </location>
</feature>
<feature type="region of interest" description="Disordered" evidence="4">
    <location>
        <begin position="1069"/>
        <end position="1125"/>
    </location>
</feature>
<accession>A0A5C3ESC4</accession>
<feature type="region of interest" description="Disordered" evidence="4">
    <location>
        <begin position="1"/>
        <end position="42"/>
    </location>
</feature>
<feature type="repeat" description="TPR" evidence="3">
    <location>
        <begin position="877"/>
        <end position="910"/>
    </location>
</feature>